<name>A0A699VJX5_TANCI</name>
<evidence type="ECO:0000313" key="1">
    <source>
        <dbReference type="EMBL" id="GFD33511.1"/>
    </source>
</evidence>
<sequence length="169" mass="17965">QRHHGLVVFERLGQIHGAAALVALLVEVDGPHPVLLVLKVGRDVDDVVVGAHVAEQAGKAALVKLHKLLGNAHLVEVGPPQPQTDKIVARNTGNMLLDERIAGINQVVHRVGRQQVFQLQPIEARGIGLLHVEVVVVVVELVEDAHPKGPRVAEVAVVDAVGEQVLGKA</sequence>
<feature type="non-terminal residue" evidence="1">
    <location>
        <position position="1"/>
    </location>
</feature>
<proteinExistence type="predicted"/>
<dbReference type="EMBL" id="BKCJ011436334">
    <property type="protein sequence ID" value="GFD33511.1"/>
    <property type="molecule type" value="Genomic_DNA"/>
</dbReference>
<feature type="non-terminal residue" evidence="1">
    <location>
        <position position="169"/>
    </location>
</feature>
<comment type="caution">
    <text evidence="1">The sequence shown here is derived from an EMBL/GenBank/DDBJ whole genome shotgun (WGS) entry which is preliminary data.</text>
</comment>
<protein>
    <submittedName>
        <fullName evidence="1">Uncharacterized protein</fullName>
    </submittedName>
</protein>
<reference evidence="1" key="1">
    <citation type="journal article" date="2019" name="Sci. Rep.">
        <title>Draft genome of Tanacetum cinerariifolium, the natural source of mosquito coil.</title>
        <authorList>
            <person name="Yamashiro T."/>
            <person name="Shiraishi A."/>
            <person name="Satake H."/>
            <person name="Nakayama K."/>
        </authorList>
    </citation>
    <scope>NUCLEOTIDE SEQUENCE</scope>
</reference>
<dbReference type="AlphaFoldDB" id="A0A699VJX5"/>
<organism evidence="1">
    <name type="scientific">Tanacetum cinerariifolium</name>
    <name type="common">Dalmatian daisy</name>
    <name type="synonym">Chrysanthemum cinerariifolium</name>
    <dbReference type="NCBI Taxonomy" id="118510"/>
    <lineage>
        <taxon>Eukaryota</taxon>
        <taxon>Viridiplantae</taxon>
        <taxon>Streptophyta</taxon>
        <taxon>Embryophyta</taxon>
        <taxon>Tracheophyta</taxon>
        <taxon>Spermatophyta</taxon>
        <taxon>Magnoliopsida</taxon>
        <taxon>eudicotyledons</taxon>
        <taxon>Gunneridae</taxon>
        <taxon>Pentapetalae</taxon>
        <taxon>asterids</taxon>
        <taxon>campanulids</taxon>
        <taxon>Asterales</taxon>
        <taxon>Asteraceae</taxon>
        <taxon>Asteroideae</taxon>
        <taxon>Anthemideae</taxon>
        <taxon>Anthemidinae</taxon>
        <taxon>Tanacetum</taxon>
    </lineage>
</organism>
<gene>
    <name evidence="1" type="ORF">Tci_905480</name>
</gene>
<accession>A0A699VJX5</accession>